<keyword evidence="4 7" id="KW-0833">Ubl conjugation pathway</keyword>
<dbReference type="AlphaFoldDB" id="A0A673WCJ9"/>
<dbReference type="PROSITE" id="PS50235">
    <property type="entry name" value="USP_3"/>
    <property type="match status" value="1"/>
</dbReference>
<feature type="domain" description="USP" evidence="9">
    <location>
        <begin position="76"/>
        <end position="376"/>
    </location>
</feature>
<dbReference type="GO" id="GO:0016579">
    <property type="term" value="P:protein deubiquitination"/>
    <property type="evidence" value="ECO:0007669"/>
    <property type="project" value="InterPro"/>
</dbReference>
<dbReference type="InterPro" id="IPR018200">
    <property type="entry name" value="USP_CS"/>
</dbReference>
<keyword evidence="6 7" id="KW-0788">Thiol protease</keyword>
<name>A0A673WCJ9_SALTR</name>
<dbReference type="Proteomes" id="UP000472277">
    <property type="component" value="Chromosome 18"/>
</dbReference>
<feature type="compositionally biased region" description="Low complexity" evidence="8">
    <location>
        <begin position="474"/>
        <end position="492"/>
    </location>
</feature>
<dbReference type="PANTHER" id="PTHR24006:SF727">
    <property type="entry name" value="UBIQUITIN CARBOXYL-TERMINAL HYDROLASE 42"/>
    <property type="match status" value="1"/>
</dbReference>
<reference evidence="10" key="1">
    <citation type="submission" date="2025-08" db="UniProtKB">
        <authorList>
            <consortium name="Ensembl"/>
        </authorList>
    </citation>
    <scope>IDENTIFICATION</scope>
</reference>
<dbReference type="Pfam" id="PF00443">
    <property type="entry name" value="UCH"/>
    <property type="match status" value="1"/>
</dbReference>
<feature type="region of interest" description="Disordered" evidence="8">
    <location>
        <begin position="405"/>
        <end position="456"/>
    </location>
</feature>
<comment type="similarity">
    <text evidence="7">Belongs to the peptidase C19 family.</text>
</comment>
<dbReference type="FunFam" id="3.90.70.10:FF:000016">
    <property type="entry name" value="Ubiquitin carboxyl-terminal hydrolase 36"/>
    <property type="match status" value="1"/>
</dbReference>
<evidence type="ECO:0000256" key="4">
    <source>
        <dbReference type="ARBA" id="ARBA00022786"/>
    </source>
</evidence>
<proteinExistence type="inferred from homology"/>
<dbReference type="Gene3D" id="3.90.70.10">
    <property type="entry name" value="Cysteine proteinases"/>
    <property type="match status" value="1"/>
</dbReference>
<feature type="compositionally biased region" description="Low complexity" evidence="8">
    <location>
        <begin position="415"/>
        <end position="436"/>
    </location>
</feature>
<evidence type="ECO:0000256" key="7">
    <source>
        <dbReference type="RuleBase" id="RU366025"/>
    </source>
</evidence>
<dbReference type="InParanoid" id="A0A673WCJ9"/>
<dbReference type="GO" id="GO:0006508">
    <property type="term" value="P:proteolysis"/>
    <property type="evidence" value="ECO:0007669"/>
    <property type="project" value="UniProtKB-KW"/>
</dbReference>
<dbReference type="InterPro" id="IPR028889">
    <property type="entry name" value="USP"/>
</dbReference>
<evidence type="ECO:0000256" key="2">
    <source>
        <dbReference type="ARBA" id="ARBA00022553"/>
    </source>
</evidence>
<gene>
    <name evidence="10" type="primary">LOC115152892</name>
</gene>
<keyword evidence="2" id="KW-0597">Phosphoprotein</keyword>
<dbReference type="FunCoup" id="A0A673WCJ9">
    <property type="interactions" value="1417"/>
</dbReference>
<dbReference type="GO" id="GO:0004843">
    <property type="term" value="F:cysteine-type deubiquitinase activity"/>
    <property type="evidence" value="ECO:0007669"/>
    <property type="project" value="UniProtKB-UniRule"/>
</dbReference>
<dbReference type="GO" id="GO:0005829">
    <property type="term" value="C:cytosol"/>
    <property type="evidence" value="ECO:0007669"/>
    <property type="project" value="TreeGrafter"/>
</dbReference>
<evidence type="ECO:0000256" key="5">
    <source>
        <dbReference type="ARBA" id="ARBA00022801"/>
    </source>
</evidence>
<evidence type="ECO:0000256" key="8">
    <source>
        <dbReference type="SAM" id="MobiDB-lite"/>
    </source>
</evidence>
<organism evidence="10 11">
    <name type="scientific">Salmo trutta</name>
    <name type="common">Brown trout</name>
    <dbReference type="NCBI Taxonomy" id="8032"/>
    <lineage>
        <taxon>Eukaryota</taxon>
        <taxon>Metazoa</taxon>
        <taxon>Chordata</taxon>
        <taxon>Craniata</taxon>
        <taxon>Vertebrata</taxon>
        <taxon>Euteleostomi</taxon>
        <taxon>Actinopterygii</taxon>
        <taxon>Neopterygii</taxon>
        <taxon>Teleostei</taxon>
        <taxon>Protacanthopterygii</taxon>
        <taxon>Salmoniformes</taxon>
        <taxon>Salmonidae</taxon>
        <taxon>Salmoninae</taxon>
        <taxon>Salmo</taxon>
    </lineage>
</organism>
<dbReference type="GO" id="GO:0042981">
    <property type="term" value="P:regulation of apoptotic process"/>
    <property type="evidence" value="ECO:0007669"/>
    <property type="project" value="TreeGrafter"/>
</dbReference>
<evidence type="ECO:0000256" key="3">
    <source>
        <dbReference type="ARBA" id="ARBA00022670"/>
    </source>
</evidence>
<dbReference type="EC" id="3.4.19.12" evidence="7"/>
<dbReference type="InterPro" id="IPR001394">
    <property type="entry name" value="Peptidase_C19_UCH"/>
</dbReference>
<dbReference type="PROSITE" id="PS00972">
    <property type="entry name" value="USP_1"/>
    <property type="match status" value="1"/>
</dbReference>
<evidence type="ECO:0000256" key="1">
    <source>
        <dbReference type="ARBA" id="ARBA00000707"/>
    </source>
</evidence>
<evidence type="ECO:0000256" key="6">
    <source>
        <dbReference type="ARBA" id="ARBA00022807"/>
    </source>
</evidence>
<dbReference type="PANTHER" id="PTHR24006">
    <property type="entry name" value="UBIQUITIN CARBOXYL-TERMINAL HYDROLASE"/>
    <property type="match status" value="1"/>
</dbReference>
<dbReference type="GeneTree" id="ENSGT00940000154596"/>
<evidence type="ECO:0000313" key="10">
    <source>
        <dbReference type="Ensembl" id="ENSSTUP00000006793.1"/>
    </source>
</evidence>
<evidence type="ECO:0000259" key="9">
    <source>
        <dbReference type="PROSITE" id="PS50235"/>
    </source>
</evidence>
<comment type="catalytic activity">
    <reaction evidence="1 7">
        <text>Thiol-dependent hydrolysis of ester, thioester, amide, peptide and isopeptide bonds formed by the C-terminal Gly of ubiquitin (a 76-residue protein attached to proteins as an intracellular targeting signal).</text>
        <dbReference type="EC" id="3.4.19.12"/>
    </reaction>
</comment>
<keyword evidence="5 7" id="KW-0378">Hydrolase</keyword>
<keyword evidence="3 7" id="KW-0645">Protease</keyword>
<keyword evidence="11" id="KW-1185">Reference proteome</keyword>
<protein>
    <recommendedName>
        <fullName evidence="7">Ubiquitin carboxyl-terminal hydrolase</fullName>
        <ecNumber evidence="7">3.4.19.12</ecNumber>
    </recommendedName>
</protein>
<dbReference type="GO" id="GO:0005634">
    <property type="term" value="C:nucleus"/>
    <property type="evidence" value="ECO:0007669"/>
    <property type="project" value="TreeGrafter"/>
</dbReference>
<accession>A0A673WCJ9</accession>
<dbReference type="InterPro" id="IPR050164">
    <property type="entry name" value="Peptidase_C19"/>
</dbReference>
<evidence type="ECO:0000313" key="11">
    <source>
        <dbReference type="Proteomes" id="UP000472277"/>
    </source>
</evidence>
<dbReference type="CDD" id="cd02661">
    <property type="entry name" value="Peptidase_C19E"/>
    <property type="match status" value="1"/>
</dbReference>
<dbReference type="Ensembl" id="ENSSTUT00000007223.1">
    <property type="protein sequence ID" value="ENSSTUP00000006793.1"/>
    <property type="gene ID" value="ENSSTUG00000003290.1"/>
</dbReference>
<dbReference type="InterPro" id="IPR038765">
    <property type="entry name" value="Papain-like_cys_pep_sf"/>
</dbReference>
<dbReference type="SUPFAM" id="SSF54001">
    <property type="entry name" value="Cysteine proteinases"/>
    <property type="match status" value="1"/>
</dbReference>
<feature type="region of interest" description="Disordered" evidence="8">
    <location>
        <begin position="469"/>
        <end position="549"/>
    </location>
</feature>
<sequence>MSVNKKHRIFLPSPTHQICPSNTPFVTAFSMYLTISFPFPFVVVLTSGDGIALPQKVLFPAERLSLKWNQVHHIGSGLQNLGNTCFLNSALQCLTYTAPLTNYMLSREHSKTCHEPGFCMMCTMQNHITQVFANSGNVIKPIGVLNELKRIAKHFRFGSQEDAHEFLRYTVDAMQKSCLPLNKLDRQTQATSFIHQVFGGYLRSRVKCFNCKAVSDTFDPYLDVALEIKTAPSITKALEQFVKPEQLDGENAYRCAKCKKLVQASKRFTIHRSANVLTISLKRFANYNGGKIAKDVRYAECLDLRPFMSQSHGEPQVYVLYAVLVHSGFSCHAGHYYCYVKASNGQWYQLNDSSVLVSDIRSVLNQQAYVLFYISLNTIICSEARCLVRACNQCVSPPSPPQNIFHVNGNGSLRDYPSGSKPSTSSDSSMGKTSYSPLATSSSHPLSRPTGIPDPAKRQKLSFFIGQGKQIRPSSSSYAEPSSSSQSTSDMSTPRDPRVNGTPSGNGHGASLLVPYGQESSEESDQEGGSGLGNGTAKPHVNGRKGETIYGPVPRVLALKTIGNGQATMHRNGTNSFSKLSQNGHCNINGIKHPEKVPILSRHILNTLLNSTNHISERIHTNTCVLIMCLLLCRSTVMVMRCRPVWVPACLMGRRLTTVAQGERDQILFF</sequence>
<reference evidence="10" key="2">
    <citation type="submission" date="2025-09" db="UniProtKB">
        <authorList>
            <consortium name="Ensembl"/>
        </authorList>
    </citation>
    <scope>IDENTIFICATION</scope>
</reference>
<dbReference type="PROSITE" id="PS00973">
    <property type="entry name" value="USP_2"/>
    <property type="match status" value="1"/>
</dbReference>